<organism evidence="2 3">
    <name type="scientific">Aeromicrobium chenweiae</name>
    <dbReference type="NCBI Taxonomy" id="2079793"/>
    <lineage>
        <taxon>Bacteria</taxon>
        <taxon>Bacillati</taxon>
        <taxon>Actinomycetota</taxon>
        <taxon>Actinomycetes</taxon>
        <taxon>Propionibacteriales</taxon>
        <taxon>Nocardioidaceae</taxon>
        <taxon>Aeromicrobium</taxon>
    </lineage>
</organism>
<protein>
    <submittedName>
        <fullName evidence="2">Uncharacterized protein</fullName>
    </submittedName>
</protein>
<keyword evidence="3" id="KW-1185">Reference proteome</keyword>
<evidence type="ECO:0000256" key="1">
    <source>
        <dbReference type="SAM" id="SignalP"/>
    </source>
</evidence>
<dbReference type="InterPro" id="IPR006311">
    <property type="entry name" value="TAT_signal"/>
</dbReference>
<sequence length="162" mass="16413">MVISRRVLLGTGAAVAAGAAAVGVAHVTHVLDDAAELVGLDPKPEPDPEDDRLVRRAATEAASLLATVEAAAAAHGSLPLQPLEALVREQLAAVGGGSGDATDVRTPRTPAEAADQLARAFRAASRARAADALRSFSPDLTRVLASMSAGLAQGARQVGELR</sequence>
<dbReference type="AlphaFoldDB" id="A0A2S0WND2"/>
<reference evidence="3" key="1">
    <citation type="submission" date="2018-01" db="EMBL/GenBank/DDBJ databases">
        <authorList>
            <person name="Li J."/>
        </authorList>
    </citation>
    <scope>NUCLEOTIDE SEQUENCE [LARGE SCALE GENOMIC DNA]</scope>
    <source>
        <strain evidence="3">592</strain>
    </source>
</reference>
<evidence type="ECO:0000313" key="2">
    <source>
        <dbReference type="EMBL" id="AWB92764.1"/>
    </source>
</evidence>
<dbReference type="KEGG" id="aez:C3E78_11435"/>
<evidence type="ECO:0000313" key="3">
    <source>
        <dbReference type="Proteomes" id="UP000244384"/>
    </source>
</evidence>
<dbReference type="Proteomes" id="UP000244384">
    <property type="component" value="Chromosome"/>
</dbReference>
<keyword evidence="1" id="KW-0732">Signal</keyword>
<feature type="chain" id="PRO_5038421207" evidence="1">
    <location>
        <begin position="17"/>
        <end position="162"/>
    </location>
</feature>
<proteinExistence type="predicted"/>
<feature type="signal peptide" evidence="1">
    <location>
        <begin position="1"/>
        <end position="16"/>
    </location>
</feature>
<dbReference type="PROSITE" id="PS51318">
    <property type="entry name" value="TAT"/>
    <property type="match status" value="1"/>
</dbReference>
<dbReference type="RefSeq" id="WP_108578470.1">
    <property type="nucleotide sequence ID" value="NZ_CP026952.1"/>
</dbReference>
<name>A0A2S0WND2_9ACTN</name>
<dbReference type="EMBL" id="CP026952">
    <property type="protein sequence ID" value="AWB92764.1"/>
    <property type="molecule type" value="Genomic_DNA"/>
</dbReference>
<gene>
    <name evidence="2" type="ORF">C3E78_11435</name>
</gene>
<accession>A0A2S0WND2</accession>